<evidence type="ECO:0000313" key="5">
    <source>
        <dbReference type="EMBL" id="MEL5988957.1"/>
    </source>
</evidence>
<dbReference type="CDD" id="cd07067">
    <property type="entry name" value="HP_PGM_like"/>
    <property type="match status" value="1"/>
</dbReference>
<dbReference type="InterPro" id="IPR001345">
    <property type="entry name" value="PG/BPGM_mutase_AS"/>
</dbReference>
<evidence type="ECO:0000256" key="1">
    <source>
        <dbReference type="ARBA" id="ARBA00006717"/>
    </source>
</evidence>
<keyword evidence="6" id="KW-1185">Reference proteome</keyword>
<dbReference type="PROSITE" id="PS00175">
    <property type="entry name" value="PG_MUTASE"/>
    <property type="match status" value="1"/>
</dbReference>
<keyword evidence="5" id="KW-0378">Hydrolase</keyword>
<accession>A0ABU9LPU9</accession>
<comment type="caution">
    <text evidence="5">The sequence shown here is derived from an EMBL/GenBank/DDBJ whole genome shotgun (WGS) entry which is preliminary data.</text>
</comment>
<dbReference type="EC" id="5.4.2.11" evidence="2"/>
<dbReference type="Pfam" id="PF00300">
    <property type="entry name" value="His_Phos_1"/>
    <property type="match status" value="1"/>
</dbReference>
<keyword evidence="4" id="KW-0413">Isomerase</keyword>
<comment type="similarity">
    <text evidence="1">Belongs to the phosphoglycerate mutase family. BPG-dependent PGAM subfamily.</text>
</comment>
<evidence type="ECO:0000256" key="4">
    <source>
        <dbReference type="ARBA" id="ARBA00023235"/>
    </source>
</evidence>
<reference evidence="5 6" key="1">
    <citation type="submission" date="2024-04" db="EMBL/GenBank/DDBJ databases">
        <authorList>
            <person name="Wu Y.S."/>
            <person name="Zhang L."/>
        </authorList>
    </citation>
    <scope>NUCLEOTIDE SEQUENCE [LARGE SCALE GENOMIC DNA]</scope>
    <source>
        <strain evidence="5 6">KG-01</strain>
    </source>
</reference>
<evidence type="ECO:0000256" key="2">
    <source>
        <dbReference type="ARBA" id="ARBA00012028"/>
    </source>
</evidence>
<dbReference type="PANTHER" id="PTHR11931">
    <property type="entry name" value="PHOSPHOGLYCERATE MUTASE"/>
    <property type="match status" value="1"/>
</dbReference>
<proteinExistence type="inferred from homology"/>
<dbReference type="InterPro" id="IPR013078">
    <property type="entry name" value="His_Pase_superF_clade-1"/>
</dbReference>
<protein>
    <recommendedName>
        <fullName evidence="2">phosphoglycerate mutase (2,3-diphosphoglycerate-dependent)</fullName>
        <ecNumber evidence="2">5.4.2.11</ecNumber>
    </recommendedName>
</protein>
<evidence type="ECO:0000313" key="6">
    <source>
        <dbReference type="Proteomes" id="UP001398420"/>
    </source>
</evidence>
<dbReference type="Proteomes" id="UP001398420">
    <property type="component" value="Unassembled WGS sequence"/>
</dbReference>
<evidence type="ECO:0000256" key="3">
    <source>
        <dbReference type="ARBA" id="ARBA00023152"/>
    </source>
</evidence>
<dbReference type="EMBL" id="JBCEWA010000008">
    <property type="protein sequence ID" value="MEL5988957.1"/>
    <property type="molecule type" value="Genomic_DNA"/>
</dbReference>
<dbReference type="InterPro" id="IPR029033">
    <property type="entry name" value="His_PPase_superfam"/>
</dbReference>
<dbReference type="SMART" id="SM00855">
    <property type="entry name" value="PGAM"/>
    <property type="match status" value="1"/>
</dbReference>
<gene>
    <name evidence="5" type="ORF">AAF454_11145</name>
</gene>
<sequence length="208" mass="24227">MVKIYLTRHGQTEWNLQKRMQGWFDSPLTQEGQQAAIALGRRLAQIPFSAIYASSSGRTVDTAKFICCERQIPIFFKQQLREINVGEWQGMTDSEIKRTYPEQYHHYYNHPTEYKSEEGETFEDVLQRVLPVIKDVIEDYEDDEPVLIVTHAVVKKLLIAHFQNQSIDHVWDPPFIHGTSLTVLHLKKNGDVHFECIGDTEHMQKQNS</sequence>
<dbReference type="Gene3D" id="3.40.50.1240">
    <property type="entry name" value="Phosphoglycerate mutase-like"/>
    <property type="match status" value="1"/>
</dbReference>
<dbReference type="InterPro" id="IPR005952">
    <property type="entry name" value="Phosphogly_mut1"/>
</dbReference>
<keyword evidence="3" id="KW-0324">Glycolysis</keyword>
<organism evidence="5 6">
    <name type="scientific">Kurthia gibsonii</name>
    <dbReference type="NCBI Taxonomy" id="33946"/>
    <lineage>
        <taxon>Bacteria</taxon>
        <taxon>Bacillati</taxon>
        <taxon>Bacillota</taxon>
        <taxon>Bacilli</taxon>
        <taxon>Bacillales</taxon>
        <taxon>Caryophanaceae</taxon>
        <taxon>Kurthia</taxon>
    </lineage>
</organism>
<dbReference type="RefSeq" id="WP_068450061.1">
    <property type="nucleotide sequence ID" value="NZ_CP147847.1"/>
</dbReference>
<name>A0ABU9LPU9_9BACL</name>
<dbReference type="SUPFAM" id="SSF53254">
    <property type="entry name" value="Phosphoglycerate mutase-like"/>
    <property type="match status" value="1"/>
</dbReference>
<dbReference type="PIRSF" id="PIRSF000709">
    <property type="entry name" value="6PFK_2-Ptase"/>
    <property type="match status" value="1"/>
</dbReference>
<dbReference type="GO" id="GO:0016787">
    <property type="term" value="F:hydrolase activity"/>
    <property type="evidence" value="ECO:0007669"/>
    <property type="project" value="UniProtKB-KW"/>
</dbReference>